<protein>
    <submittedName>
        <fullName evidence="1">EscF/YscF/HrpA family type III secretion system needle major subunit</fullName>
    </submittedName>
</protein>
<dbReference type="InterPro" id="IPR037203">
    <property type="entry name" value="T3SS_needle-like_sf"/>
</dbReference>
<evidence type="ECO:0000313" key="3">
    <source>
        <dbReference type="EMBL" id="XDJ51343.1"/>
    </source>
</evidence>
<dbReference type="EMBL" id="CP158254">
    <property type="protein sequence ID" value="XDJ47901.1"/>
    <property type="molecule type" value="Genomic_DNA"/>
</dbReference>
<evidence type="ECO:0000313" key="4">
    <source>
        <dbReference type="EMBL" id="XDJ69936.1"/>
    </source>
</evidence>
<dbReference type="GO" id="GO:0015031">
    <property type="term" value="P:protein transport"/>
    <property type="evidence" value="ECO:0007669"/>
    <property type="project" value="InterPro"/>
</dbReference>
<dbReference type="SUPFAM" id="SSF140129">
    <property type="entry name" value="MxiH-like"/>
    <property type="match status" value="1"/>
</dbReference>
<evidence type="ECO:0000313" key="5">
    <source>
        <dbReference type="EMBL" id="XDJ80424.1"/>
    </source>
</evidence>
<dbReference type="Gene3D" id="1.20.58.90">
    <property type="match status" value="1"/>
</dbReference>
<organism evidence="1">
    <name type="scientific">Castellaniella ginsengisoli</name>
    <dbReference type="NCBI Taxonomy" id="546114"/>
    <lineage>
        <taxon>Bacteria</taxon>
        <taxon>Pseudomonadati</taxon>
        <taxon>Pseudomonadota</taxon>
        <taxon>Betaproteobacteria</taxon>
        <taxon>Burkholderiales</taxon>
        <taxon>Alcaligenaceae</taxon>
        <taxon>Castellaniella</taxon>
    </lineage>
</organism>
<dbReference type="RefSeq" id="WP_368640194.1">
    <property type="nucleotide sequence ID" value="NZ_CP158252.1"/>
</dbReference>
<dbReference type="EMBL" id="CP158267">
    <property type="protein sequence ID" value="XDJ80424.1"/>
    <property type="molecule type" value="Genomic_DNA"/>
</dbReference>
<dbReference type="EMBL" id="CP158255">
    <property type="protein sequence ID" value="XDJ51343.1"/>
    <property type="molecule type" value="Genomic_DNA"/>
</dbReference>
<dbReference type="Pfam" id="PF09392">
    <property type="entry name" value="T3SS_needle_F"/>
    <property type="match status" value="1"/>
</dbReference>
<sequence>MALNGLSGSAGLNFNAVNNTIYNGIRSQEAKLRDTISGLQADADGNISQADLLMLQQQTQQWTMMIELQSTLTKQIADSLKGIIQKSS</sequence>
<evidence type="ECO:0000313" key="2">
    <source>
        <dbReference type="EMBL" id="XDJ47901.1"/>
    </source>
</evidence>
<reference evidence="1" key="1">
    <citation type="submission" date="2024-05" db="EMBL/GenBank/DDBJ databases">
        <authorList>
            <person name="Luo Y.-C."/>
            <person name="Nicholds J."/>
            <person name="Mortimer T."/>
            <person name="Maboni G."/>
        </authorList>
    </citation>
    <scope>NUCLEOTIDE SEQUENCE</scope>
    <source>
        <strain evidence="5">141555</strain>
        <strain evidence="4">144863</strain>
        <strain evidence="3">151108</strain>
        <strain evidence="2">151836</strain>
        <strain evidence="1">153920</strain>
    </source>
</reference>
<dbReference type="EMBL" id="CP158252">
    <property type="protein sequence ID" value="XDJ42775.1"/>
    <property type="molecule type" value="Genomic_DNA"/>
</dbReference>
<dbReference type="AlphaFoldDB" id="A0AB39CLK8"/>
<dbReference type="InterPro" id="IPR021123">
    <property type="entry name" value="T3SS_needle-like"/>
</dbReference>
<evidence type="ECO:0000313" key="1">
    <source>
        <dbReference type="EMBL" id="XDJ42775.1"/>
    </source>
</evidence>
<proteinExistence type="predicted"/>
<accession>A0AB39CLK8</accession>
<gene>
    <name evidence="4" type="ORF">ABRY94_03830</name>
    <name evidence="1" type="ORF">ABRY99_04150</name>
    <name evidence="2" type="ORF">ABRZ04_02190</name>
    <name evidence="5" type="ORF">ABRZ07_02635</name>
    <name evidence="3" type="ORF">ABRZ09_05725</name>
</gene>
<dbReference type="EMBL" id="CP158262">
    <property type="protein sequence ID" value="XDJ69936.1"/>
    <property type="molecule type" value="Genomic_DNA"/>
</dbReference>
<name>A0AB39CLK8_9BURK</name>